<dbReference type="PROSITE" id="PS00687">
    <property type="entry name" value="ALDEHYDE_DEHYDR_GLU"/>
    <property type="match status" value="1"/>
</dbReference>
<proteinExistence type="inferred from homology"/>
<dbReference type="PANTHER" id="PTHR42804">
    <property type="entry name" value="ALDEHYDE DEHYDROGENASE"/>
    <property type="match status" value="1"/>
</dbReference>
<dbReference type="RefSeq" id="WP_083063307.1">
    <property type="nucleotide sequence ID" value="NZ_MVHG01000005.1"/>
</dbReference>
<feature type="active site" evidence="3">
    <location>
        <position position="269"/>
    </location>
</feature>
<name>A0A1W9ZQ25_MYCAI</name>
<gene>
    <name evidence="6" type="ORF">BST14_04150</name>
</gene>
<dbReference type="FunFam" id="3.40.605.10:FF:000026">
    <property type="entry name" value="Aldehyde dehydrogenase, putative"/>
    <property type="match status" value="1"/>
</dbReference>
<evidence type="ECO:0000259" key="5">
    <source>
        <dbReference type="Pfam" id="PF00171"/>
    </source>
</evidence>
<evidence type="ECO:0000313" key="6">
    <source>
        <dbReference type="EMBL" id="ORA19924.1"/>
    </source>
</evidence>
<dbReference type="EMBL" id="MVHG01000005">
    <property type="protein sequence ID" value="ORA19924.1"/>
    <property type="molecule type" value="Genomic_DNA"/>
</dbReference>
<dbReference type="InterPro" id="IPR015590">
    <property type="entry name" value="Aldehyde_DH_dom"/>
</dbReference>
<sequence length="498" mass="53619">MTASPVAEPTAQFNPESRLYIDGRLRDSSAGRTVDNVNPATEQLLGTCTDAGAEDMEEAIAAARRAFDTTDWATDHEFRKHCLLQLHNALQEEKEHIRAELIAEVGSTVGMTYLAQLEWPLADAVRWPAEYISKFAWERMLDRDAKMGVPYNRVVVKEATGVVGAITPWNFPFEIISNKVGQILATGNTMVLKPAIETPWSALRWGRIIAEKTDIPPGVVNIVPASDNNVAQVLATDPRIDMVSFTGSTAVGKLIQRLSADTMKRNMLELGGKSAYLVLDDADLDTALPGCIGALMHSGQGCALATRMLVPRSLYGQAVEVATATFGALSVGDPSDPNTFCGPLVSAKQRDRVLDYIEIAQREGGRITVGGGAPDGLERGYFVAPTVVADVEPAHTIFQEEIFGPVLSITPYEGGDDAAVELANNSRYGLAGAIMGSTERAMAVGRRIRTGSLMINSGMYYGADAPFGGYKMSGIGRQNGHEGFEQYLQTKTIGYPVA</sequence>
<organism evidence="6 7">
    <name type="scientific">Mycobacterium arosiense ATCC BAA-1401 = DSM 45069</name>
    <dbReference type="NCBI Taxonomy" id="1265311"/>
    <lineage>
        <taxon>Bacteria</taxon>
        <taxon>Bacillati</taxon>
        <taxon>Actinomycetota</taxon>
        <taxon>Actinomycetes</taxon>
        <taxon>Mycobacteriales</taxon>
        <taxon>Mycobacteriaceae</taxon>
        <taxon>Mycobacterium</taxon>
        <taxon>Mycobacterium avium complex (MAC)</taxon>
    </lineage>
</organism>
<dbReference type="PANTHER" id="PTHR42804:SF1">
    <property type="entry name" value="ALDEHYDE DEHYDROGENASE-RELATED"/>
    <property type="match status" value="1"/>
</dbReference>
<dbReference type="InterPro" id="IPR029510">
    <property type="entry name" value="Ald_DH_CS_GLU"/>
</dbReference>
<dbReference type="GO" id="GO:0016620">
    <property type="term" value="F:oxidoreductase activity, acting on the aldehyde or oxo group of donors, NAD or NADP as acceptor"/>
    <property type="evidence" value="ECO:0007669"/>
    <property type="project" value="InterPro"/>
</dbReference>
<accession>A0A1W9ZQ25</accession>
<reference evidence="6 7" key="1">
    <citation type="submission" date="2016-12" db="EMBL/GenBank/DDBJ databases">
        <title>The new phylogeny of genus Mycobacterium.</title>
        <authorList>
            <person name="Tortoli E."/>
            <person name="Trovato A."/>
            <person name="Cirillo D.M."/>
        </authorList>
    </citation>
    <scope>NUCLEOTIDE SEQUENCE [LARGE SCALE GENOMIC DNA]</scope>
    <source>
        <strain evidence="6 7">DSM 45069</strain>
    </source>
</reference>
<dbReference type="SUPFAM" id="SSF53720">
    <property type="entry name" value="ALDH-like"/>
    <property type="match status" value="1"/>
</dbReference>
<dbReference type="Gene3D" id="3.40.605.10">
    <property type="entry name" value="Aldehyde Dehydrogenase, Chain A, domain 1"/>
    <property type="match status" value="1"/>
</dbReference>
<dbReference type="CDD" id="cd07089">
    <property type="entry name" value="ALDH_CddD-AldA-like"/>
    <property type="match status" value="1"/>
</dbReference>
<comment type="caution">
    <text evidence="6">The sequence shown here is derived from an EMBL/GenBank/DDBJ whole genome shotgun (WGS) entry which is preliminary data.</text>
</comment>
<feature type="domain" description="Aldehyde dehydrogenase" evidence="5">
    <location>
        <begin position="29"/>
        <end position="493"/>
    </location>
</feature>
<dbReference type="OrthoDB" id="6882680at2"/>
<evidence type="ECO:0000256" key="4">
    <source>
        <dbReference type="RuleBase" id="RU003345"/>
    </source>
</evidence>
<dbReference type="InterPro" id="IPR016163">
    <property type="entry name" value="Ald_DH_C"/>
</dbReference>
<dbReference type="Pfam" id="PF00171">
    <property type="entry name" value="Aldedh"/>
    <property type="match status" value="1"/>
</dbReference>
<keyword evidence="2 4" id="KW-0560">Oxidoreductase</keyword>
<evidence type="ECO:0000256" key="2">
    <source>
        <dbReference type="ARBA" id="ARBA00023002"/>
    </source>
</evidence>
<keyword evidence="7" id="KW-1185">Reference proteome</keyword>
<comment type="similarity">
    <text evidence="1 4">Belongs to the aldehyde dehydrogenase family.</text>
</comment>
<dbReference type="FunFam" id="3.40.605.10:FF:000007">
    <property type="entry name" value="NAD/NADP-dependent betaine aldehyde dehydrogenase"/>
    <property type="match status" value="1"/>
</dbReference>
<dbReference type="Gene3D" id="3.40.309.10">
    <property type="entry name" value="Aldehyde Dehydrogenase, Chain A, domain 2"/>
    <property type="match status" value="1"/>
</dbReference>
<dbReference type="Proteomes" id="UP000192707">
    <property type="component" value="Unassembled WGS sequence"/>
</dbReference>
<dbReference type="AlphaFoldDB" id="A0A1W9ZQ25"/>
<evidence type="ECO:0000313" key="7">
    <source>
        <dbReference type="Proteomes" id="UP000192707"/>
    </source>
</evidence>
<dbReference type="InterPro" id="IPR016162">
    <property type="entry name" value="Ald_DH_N"/>
</dbReference>
<evidence type="ECO:0000256" key="1">
    <source>
        <dbReference type="ARBA" id="ARBA00009986"/>
    </source>
</evidence>
<dbReference type="InterPro" id="IPR016161">
    <property type="entry name" value="Ald_DH/histidinol_DH"/>
</dbReference>
<protein>
    <submittedName>
        <fullName evidence="6">Aldehyde dehydrogenase</fullName>
    </submittedName>
</protein>
<evidence type="ECO:0000256" key="3">
    <source>
        <dbReference type="PROSITE-ProRule" id="PRU10007"/>
    </source>
</evidence>